<evidence type="ECO:0000256" key="2">
    <source>
        <dbReference type="ARBA" id="ARBA00009387"/>
    </source>
</evidence>
<evidence type="ECO:0000256" key="4">
    <source>
        <dbReference type="SAM" id="SignalP"/>
    </source>
</evidence>
<feature type="chain" id="PRO_5031393244" description="Transglycosylase SLT domain-containing protein" evidence="4">
    <location>
        <begin position="42"/>
        <end position="248"/>
    </location>
</feature>
<dbReference type="PANTHER" id="PTHR37423">
    <property type="entry name" value="SOLUBLE LYTIC MUREIN TRANSGLYCOSYLASE-RELATED"/>
    <property type="match status" value="1"/>
</dbReference>
<reference evidence="6 7" key="2">
    <citation type="submission" date="2015-02" db="EMBL/GenBank/DDBJ databases">
        <title>The complete genome of Sphingomonas hengshuiensis sp. WHSC-8 isolated from soil of Hengshui Lake.</title>
        <authorList>
            <person name="Wei S."/>
            <person name="Guo J."/>
            <person name="Su C."/>
            <person name="Wu R."/>
            <person name="Zhang Z."/>
            <person name="Liang K."/>
            <person name="Li H."/>
            <person name="Wang T."/>
            <person name="Liu H."/>
            <person name="Zhang C."/>
            <person name="Li Z."/>
            <person name="Wang Q."/>
            <person name="Meng J."/>
        </authorList>
    </citation>
    <scope>NUCLEOTIDE SEQUENCE [LARGE SCALE GENOMIC DNA]</scope>
    <source>
        <strain evidence="6 7">WHSC-8</strain>
    </source>
</reference>
<reference evidence="6 7" key="1">
    <citation type="journal article" date="2015" name="Int. J. Syst. Evol. Microbiol.">
        <title>Sphingomonas hengshuiensis sp. nov., isolated from lake wetland.</title>
        <authorList>
            <person name="Wei S."/>
            <person name="Wang T."/>
            <person name="Liu H."/>
            <person name="Zhang C."/>
            <person name="Guo J."/>
            <person name="Wang Q."/>
            <person name="Liang K."/>
            <person name="Zhang Z."/>
        </authorList>
    </citation>
    <scope>NUCLEOTIDE SEQUENCE [LARGE SCALE GENOMIC DNA]</scope>
    <source>
        <strain evidence="6 7">WHSC-8</strain>
    </source>
</reference>
<proteinExistence type="inferred from homology"/>
<organism evidence="6 7">
    <name type="scientific">Sphingomonas hengshuiensis</name>
    <dbReference type="NCBI Taxonomy" id="1609977"/>
    <lineage>
        <taxon>Bacteria</taxon>
        <taxon>Pseudomonadati</taxon>
        <taxon>Pseudomonadota</taxon>
        <taxon>Alphaproteobacteria</taxon>
        <taxon>Sphingomonadales</taxon>
        <taxon>Sphingomonadaceae</taxon>
        <taxon>Sphingomonas</taxon>
    </lineage>
</organism>
<dbReference type="KEGG" id="sphi:TS85_18930"/>
<feature type="domain" description="Transglycosylase SLT" evidence="5">
    <location>
        <begin position="58"/>
        <end position="156"/>
    </location>
</feature>
<evidence type="ECO:0000259" key="5">
    <source>
        <dbReference type="Pfam" id="PF01464"/>
    </source>
</evidence>
<dbReference type="AlphaFoldDB" id="A0A7U4LGC2"/>
<evidence type="ECO:0000256" key="3">
    <source>
        <dbReference type="SAM" id="MobiDB-lite"/>
    </source>
</evidence>
<gene>
    <name evidence="6" type="ORF">TS85_18930</name>
</gene>
<accession>A0A7U4LGC2</accession>
<dbReference type="InterPro" id="IPR023346">
    <property type="entry name" value="Lysozyme-like_dom_sf"/>
</dbReference>
<feature type="signal peptide" evidence="4">
    <location>
        <begin position="1"/>
        <end position="41"/>
    </location>
</feature>
<evidence type="ECO:0000313" key="7">
    <source>
        <dbReference type="Proteomes" id="UP000032300"/>
    </source>
</evidence>
<evidence type="ECO:0000256" key="1">
    <source>
        <dbReference type="ARBA" id="ARBA00007734"/>
    </source>
</evidence>
<dbReference type="Proteomes" id="UP000032300">
    <property type="component" value="Chromosome"/>
</dbReference>
<keyword evidence="7" id="KW-1185">Reference proteome</keyword>
<evidence type="ECO:0000313" key="6">
    <source>
        <dbReference type="EMBL" id="AJP73419.1"/>
    </source>
</evidence>
<dbReference type="InterPro" id="IPR008258">
    <property type="entry name" value="Transglycosylase_SLT_dom_1"/>
</dbReference>
<feature type="region of interest" description="Disordered" evidence="3">
    <location>
        <begin position="206"/>
        <end position="248"/>
    </location>
</feature>
<dbReference type="PANTHER" id="PTHR37423:SF2">
    <property type="entry name" value="MEMBRANE-BOUND LYTIC MUREIN TRANSGLYCOSYLASE C"/>
    <property type="match status" value="1"/>
</dbReference>
<name>A0A7U4LGC2_9SPHN</name>
<dbReference type="CDD" id="cd00254">
    <property type="entry name" value="LT-like"/>
    <property type="match status" value="1"/>
</dbReference>
<dbReference type="EMBL" id="CP010836">
    <property type="protein sequence ID" value="AJP73419.1"/>
    <property type="molecule type" value="Genomic_DNA"/>
</dbReference>
<sequence length="248" mass="25928">MAAQSAPSRNRAAVMRGAIGRRCRGPAVLACLCAAMASAQARPAAAACSPAVNLDAPIATAARRFALPDTLIRAVIAVESGGVVFAVSPKGAMGLMQLMPGTWAELRQLHGLGVDPFDPCDNILAGAAYLRALLDRYGDPGFLAAYNAGPGRYEAYLAGRPLPAETIAYVARLSGRRMGGDVQIAVRELPDPEAWRRAELFVRAPKVAEHDAGRDPASTSPEPTSVPQSNASGPAQDSVFVRRTGDPK</sequence>
<feature type="compositionally biased region" description="Polar residues" evidence="3">
    <location>
        <begin position="217"/>
        <end position="235"/>
    </location>
</feature>
<comment type="similarity">
    <text evidence="2">Belongs to the virb1 family.</text>
</comment>
<dbReference type="Gene3D" id="1.10.530.10">
    <property type="match status" value="1"/>
</dbReference>
<dbReference type="Pfam" id="PF01464">
    <property type="entry name" value="SLT"/>
    <property type="match status" value="1"/>
</dbReference>
<dbReference type="SUPFAM" id="SSF53955">
    <property type="entry name" value="Lysozyme-like"/>
    <property type="match status" value="1"/>
</dbReference>
<keyword evidence="4" id="KW-0732">Signal</keyword>
<protein>
    <recommendedName>
        <fullName evidence="5">Transglycosylase SLT domain-containing protein</fullName>
    </recommendedName>
</protein>
<comment type="similarity">
    <text evidence="1">Belongs to the transglycosylase Slt family.</text>
</comment>